<evidence type="ECO:0000313" key="1">
    <source>
        <dbReference type="EMBL" id="QYO77716.1"/>
    </source>
</evidence>
<reference evidence="1 2" key="1">
    <citation type="submission" date="2021-08" db="EMBL/GenBank/DDBJ databases">
        <title>Devosia salina sp. nov., isolated from the South China Sea sediment.</title>
        <authorList>
            <person name="Zhou Z."/>
        </authorList>
    </citation>
    <scope>NUCLEOTIDE SEQUENCE [LARGE SCALE GENOMIC DNA]</scope>
    <source>
        <strain evidence="1 2">SCS-3</strain>
    </source>
</reference>
<organism evidence="1 2">
    <name type="scientific">Devosia salina</name>
    <dbReference type="NCBI Taxonomy" id="2860336"/>
    <lineage>
        <taxon>Bacteria</taxon>
        <taxon>Pseudomonadati</taxon>
        <taxon>Pseudomonadota</taxon>
        <taxon>Alphaproteobacteria</taxon>
        <taxon>Hyphomicrobiales</taxon>
        <taxon>Devosiaceae</taxon>
        <taxon>Devosia</taxon>
    </lineage>
</organism>
<evidence type="ECO:0008006" key="3">
    <source>
        <dbReference type="Google" id="ProtNLM"/>
    </source>
</evidence>
<gene>
    <name evidence="1" type="ORF">K1X15_03870</name>
</gene>
<dbReference type="RefSeq" id="WP_220306170.1">
    <property type="nucleotide sequence ID" value="NZ_CP080590.1"/>
</dbReference>
<accession>A0ABX8WI74</accession>
<dbReference type="EMBL" id="CP080590">
    <property type="protein sequence ID" value="QYO77716.1"/>
    <property type="molecule type" value="Genomic_DNA"/>
</dbReference>
<sequence>MPRARFAIAHFDSTEAAHAMRRALIAQGASGIEIRADDVAVGADGCRLEVILPPTIERRLLEILLSSEASRVEVHDRDS</sequence>
<proteinExistence type="predicted"/>
<evidence type="ECO:0000313" key="2">
    <source>
        <dbReference type="Proteomes" id="UP000825799"/>
    </source>
</evidence>
<keyword evidence="2" id="KW-1185">Reference proteome</keyword>
<protein>
    <recommendedName>
        <fullName evidence="3">DUF2007 domain-containing protein</fullName>
    </recommendedName>
</protein>
<name>A0ABX8WI74_9HYPH</name>
<dbReference type="Proteomes" id="UP000825799">
    <property type="component" value="Chromosome"/>
</dbReference>